<proteinExistence type="predicted"/>
<name>A0A7D7Q4G7_KOCVA</name>
<keyword evidence="3" id="KW-1185">Reference proteome</keyword>
<sequence>MAENEGDTRMGVWIVAWSVCTALLLWLIASFTELPWGITVFMVLLPLVLGPSRPW</sequence>
<accession>A0A7D7Q4G7</accession>
<protein>
    <submittedName>
        <fullName evidence="2">Uncharacterized protein</fullName>
    </submittedName>
</protein>
<dbReference type="EMBL" id="CP059343">
    <property type="protein sequence ID" value="QMS55800.1"/>
    <property type="molecule type" value="Genomic_DNA"/>
</dbReference>
<evidence type="ECO:0000313" key="3">
    <source>
        <dbReference type="Proteomes" id="UP000216825"/>
    </source>
</evidence>
<feature type="transmembrane region" description="Helical" evidence="1">
    <location>
        <begin position="34"/>
        <end position="52"/>
    </location>
</feature>
<evidence type="ECO:0000313" key="2">
    <source>
        <dbReference type="EMBL" id="QMS55800.1"/>
    </source>
</evidence>
<reference evidence="2 3" key="2">
    <citation type="submission" date="2020-07" db="EMBL/GenBank/DDBJ databases">
        <title>Genome of starter culture bacteria Kocuria salsicia reveals its technological properties and safety for usage in meat industry.</title>
        <authorList>
            <person name="Michael M."/>
            <person name="Konstantin K."/>
            <person name="Evgenii K."/>
            <person name="Galina S."/>
            <person name="Oksana K."/>
            <person name="Andrei L."/>
        </authorList>
    </citation>
    <scope>NUCLEOTIDE SEQUENCE [LARGE SCALE GENOMIC DNA]</scope>
    <source>
        <strain evidence="2 3">80</strain>
    </source>
</reference>
<dbReference type="KEGG" id="kvr:CIB50_0000493"/>
<keyword evidence="1" id="KW-0812">Transmembrane</keyword>
<dbReference type="AlphaFoldDB" id="A0A7D7Q4G7"/>
<evidence type="ECO:0000256" key="1">
    <source>
        <dbReference type="SAM" id="Phobius"/>
    </source>
</evidence>
<organism evidence="2 3">
    <name type="scientific">Kocuria varians</name>
    <name type="common">Micrococcus varians</name>
    <dbReference type="NCBI Taxonomy" id="1272"/>
    <lineage>
        <taxon>Bacteria</taxon>
        <taxon>Bacillati</taxon>
        <taxon>Actinomycetota</taxon>
        <taxon>Actinomycetes</taxon>
        <taxon>Micrococcales</taxon>
        <taxon>Micrococcaceae</taxon>
        <taxon>Kocuria</taxon>
    </lineage>
</organism>
<keyword evidence="1" id="KW-1133">Transmembrane helix</keyword>
<reference evidence="3" key="1">
    <citation type="submission" date="2017-08" db="EMBL/GenBank/DDBJ databases">
        <title>Draft Genome Sequence of Kocuria varians 80.</title>
        <authorList>
            <person name="Minaev M."/>
            <person name="Kurbakov K.A."/>
            <person name="Solodovnikova G.I."/>
            <person name="Kuznetsova O.A."/>
            <person name="Lisitsyn A.B."/>
        </authorList>
    </citation>
    <scope>NUCLEOTIDE SEQUENCE [LARGE SCALE GENOMIC DNA]</scope>
    <source>
        <strain evidence="3">80</strain>
    </source>
</reference>
<gene>
    <name evidence="2" type="ORF">CIB50_0000493</name>
</gene>
<dbReference type="Proteomes" id="UP000216825">
    <property type="component" value="Chromosome"/>
</dbReference>
<feature type="transmembrane region" description="Helical" evidence="1">
    <location>
        <begin position="12"/>
        <end position="28"/>
    </location>
</feature>
<dbReference type="RefSeq" id="WP_153245893.1">
    <property type="nucleotide sequence ID" value="NZ_CP059343.1"/>
</dbReference>
<keyword evidence="1" id="KW-0472">Membrane</keyword>